<accession>A0A2A5S591</accession>
<dbReference type="InterPro" id="IPR018321">
    <property type="entry name" value="Glucosamine6P_isomerase_CS"/>
</dbReference>
<comment type="caution">
    <text evidence="4">Lacks conserved residue(s) required for the propagation of feature annotation.</text>
</comment>
<dbReference type="GO" id="GO:0005975">
    <property type="term" value="P:carbohydrate metabolic process"/>
    <property type="evidence" value="ECO:0007669"/>
    <property type="project" value="InterPro"/>
</dbReference>
<comment type="pathway">
    <text evidence="4">Amino-sugar metabolism; N-acetylneuraminate degradation; D-fructose 6-phosphate from N-acetylneuraminate: step 5/5.</text>
</comment>
<dbReference type="GO" id="GO:0006046">
    <property type="term" value="P:N-acetylglucosamine catabolic process"/>
    <property type="evidence" value="ECO:0007669"/>
    <property type="project" value="UniProtKB-UniRule"/>
</dbReference>
<keyword evidence="7" id="KW-1185">Reference proteome</keyword>
<evidence type="ECO:0000256" key="4">
    <source>
        <dbReference type="HAMAP-Rule" id="MF_01241"/>
    </source>
</evidence>
<name>A0A2A5S591_9LACT</name>
<comment type="similarity">
    <text evidence="4">Belongs to the glucosamine/galactosamine-6-phosphate isomerase family. NagB subfamily.</text>
</comment>
<keyword evidence="2 4" id="KW-0378">Hydrolase</keyword>
<dbReference type="UniPathway" id="UPA00629">
    <property type="reaction ID" value="UER00684"/>
</dbReference>
<dbReference type="InterPro" id="IPR004547">
    <property type="entry name" value="Glucosamine6P_isomerase"/>
</dbReference>
<keyword evidence="3 4" id="KW-0119">Carbohydrate metabolism</keyword>
<protein>
    <recommendedName>
        <fullName evidence="4">Glucosamine-6-phosphate deaminase</fullName>
        <ecNumber evidence="4">3.5.99.6</ecNumber>
    </recommendedName>
    <alternativeName>
        <fullName evidence="4">GlcN6P deaminase</fullName>
        <shortName evidence="4">GNPDA</shortName>
    </alternativeName>
    <alternativeName>
        <fullName evidence="4">Glucosamine-6-phosphate isomerase</fullName>
    </alternativeName>
</protein>
<dbReference type="Pfam" id="PF01182">
    <property type="entry name" value="Glucosamine_iso"/>
    <property type="match status" value="1"/>
</dbReference>
<dbReference type="Proteomes" id="UP000218282">
    <property type="component" value="Unassembled WGS sequence"/>
</dbReference>
<dbReference type="HAMAP" id="MF_01241">
    <property type="entry name" value="GlcN6P_deamin"/>
    <property type="match status" value="1"/>
</dbReference>
<dbReference type="GO" id="GO:0042802">
    <property type="term" value="F:identical protein binding"/>
    <property type="evidence" value="ECO:0007669"/>
    <property type="project" value="TreeGrafter"/>
</dbReference>
<dbReference type="GO" id="GO:0019262">
    <property type="term" value="P:N-acetylneuraminate catabolic process"/>
    <property type="evidence" value="ECO:0007669"/>
    <property type="project" value="UniProtKB-UniRule"/>
</dbReference>
<evidence type="ECO:0000256" key="2">
    <source>
        <dbReference type="ARBA" id="ARBA00022801"/>
    </source>
</evidence>
<organism evidence="6 7">
    <name type="scientific">Pseudolactococcus piscium</name>
    <dbReference type="NCBI Taxonomy" id="1364"/>
    <lineage>
        <taxon>Bacteria</taxon>
        <taxon>Bacillati</taxon>
        <taxon>Bacillota</taxon>
        <taxon>Bacilli</taxon>
        <taxon>Lactobacillales</taxon>
        <taxon>Streptococcaceae</taxon>
        <taxon>Pseudolactococcus</taxon>
    </lineage>
</organism>
<dbReference type="NCBIfam" id="TIGR00502">
    <property type="entry name" value="nagB"/>
    <property type="match status" value="1"/>
</dbReference>
<feature type="active site" description="Proton acceptor; for ring-opening step" evidence="4">
    <location>
        <position position="147"/>
    </location>
</feature>
<evidence type="ECO:0000256" key="1">
    <source>
        <dbReference type="ARBA" id="ARBA00000644"/>
    </source>
</evidence>
<gene>
    <name evidence="4" type="primary">nagB</name>
    <name evidence="6" type="ORF">RU86_GL001053</name>
</gene>
<dbReference type="AlphaFoldDB" id="A0A2A5S591"/>
<evidence type="ECO:0000259" key="5">
    <source>
        <dbReference type="Pfam" id="PF01182"/>
    </source>
</evidence>
<dbReference type="EMBL" id="JXJW01000002">
    <property type="protein sequence ID" value="PCS08669.1"/>
    <property type="molecule type" value="Genomic_DNA"/>
</dbReference>
<comment type="catalytic activity">
    <reaction evidence="1 4">
        <text>alpha-D-glucosamine 6-phosphate + H2O = beta-D-fructose 6-phosphate + NH4(+)</text>
        <dbReference type="Rhea" id="RHEA:12172"/>
        <dbReference type="ChEBI" id="CHEBI:15377"/>
        <dbReference type="ChEBI" id="CHEBI:28938"/>
        <dbReference type="ChEBI" id="CHEBI:57634"/>
        <dbReference type="ChEBI" id="CHEBI:75989"/>
        <dbReference type="EC" id="3.5.99.6"/>
    </reaction>
</comment>
<feature type="active site" description="For ring-opening step" evidence="4">
    <location>
        <position position="145"/>
    </location>
</feature>
<dbReference type="EC" id="3.5.99.6" evidence="4"/>
<dbReference type="Gene3D" id="3.40.50.1360">
    <property type="match status" value="1"/>
</dbReference>
<dbReference type="GO" id="GO:0004342">
    <property type="term" value="F:glucosamine-6-phosphate deaminase activity"/>
    <property type="evidence" value="ECO:0007669"/>
    <property type="project" value="UniProtKB-UniRule"/>
</dbReference>
<comment type="function">
    <text evidence="4">Catalyzes the reversible isomerization-deamination of glucosamine 6-phosphate (GlcN6P) to form fructose 6-phosphate (Fru6P) and ammonium ion.</text>
</comment>
<evidence type="ECO:0000256" key="3">
    <source>
        <dbReference type="ARBA" id="ARBA00023277"/>
    </source>
</evidence>
<feature type="domain" description="Glucosamine/galactosamine-6-phosphate isomerase" evidence="5">
    <location>
        <begin position="43"/>
        <end position="238"/>
    </location>
</feature>
<dbReference type="CDD" id="cd01399">
    <property type="entry name" value="GlcN6P_deaminase"/>
    <property type="match status" value="1"/>
</dbReference>
<dbReference type="PROSITE" id="PS01161">
    <property type="entry name" value="GLC_GALNAC_ISOMERASE"/>
    <property type="match status" value="1"/>
</dbReference>
<feature type="active site" description="For ring-opening step" evidence="4">
    <location>
        <position position="152"/>
    </location>
</feature>
<evidence type="ECO:0000313" key="6">
    <source>
        <dbReference type="EMBL" id="PCS08669.1"/>
    </source>
</evidence>
<comment type="caution">
    <text evidence="6">The sequence shown here is derived from an EMBL/GenBank/DDBJ whole genome shotgun (WGS) entry which is preliminary data.</text>
</comment>
<proteinExistence type="inferred from homology"/>
<dbReference type="PANTHER" id="PTHR11280">
    <property type="entry name" value="GLUCOSAMINE-6-PHOSPHATE ISOMERASE"/>
    <property type="match status" value="1"/>
</dbReference>
<reference evidence="6 7" key="1">
    <citation type="submission" date="2014-12" db="EMBL/GenBank/DDBJ databases">
        <title>Draft genome sequences of 10 type strains of Lactococcus.</title>
        <authorList>
            <person name="Sun Z."/>
            <person name="Zhong Z."/>
            <person name="Liu W."/>
            <person name="Zhang W."/>
            <person name="Zhang H."/>
        </authorList>
    </citation>
    <scope>NUCLEOTIDE SEQUENCE [LARGE SCALE GENOMIC DNA]</scope>
    <source>
        <strain evidence="6 7">DSM 6634</strain>
    </source>
</reference>
<dbReference type="GO" id="GO:0006043">
    <property type="term" value="P:glucosamine catabolic process"/>
    <property type="evidence" value="ECO:0007669"/>
    <property type="project" value="TreeGrafter"/>
</dbReference>
<dbReference type="InterPro" id="IPR037171">
    <property type="entry name" value="NagB/RpiA_transferase-like"/>
</dbReference>
<dbReference type="FunFam" id="3.40.50.1360:FF:000003">
    <property type="entry name" value="Glucosamine-6-phosphate deaminase"/>
    <property type="match status" value="1"/>
</dbReference>
<dbReference type="GO" id="GO:0005737">
    <property type="term" value="C:cytoplasm"/>
    <property type="evidence" value="ECO:0007669"/>
    <property type="project" value="TreeGrafter"/>
</dbReference>
<dbReference type="InterPro" id="IPR006148">
    <property type="entry name" value="Glc/Gal-6P_isomerase"/>
</dbReference>
<dbReference type="PANTHER" id="PTHR11280:SF5">
    <property type="entry name" value="GLUCOSAMINE-6-PHOSPHATE ISOMERASE"/>
    <property type="match status" value="1"/>
</dbReference>
<dbReference type="SUPFAM" id="SSF100950">
    <property type="entry name" value="NagB/RpiA/CoA transferase-like"/>
    <property type="match status" value="1"/>
</dbReference>
<feature type="active site" description="Proton acceptor; for enolization step" evidence="4">
    <location>
        <position position="79"/>
    </location>
</feature>
<sequence>MVYTNKAYSFIYLEEKIMKVITVKNQLEGAKIGLDIVSEKMAAGAKTFGLATGSTPVEFYNQIINSDLDFTDKTSINLDEYVGLDGSDEQSYRYFMSQHLFNEKPFKANFLPNGKAADLDKEVKAYDEIIDAHPIDLQILGIGQNGHIGFNEPGTSFDVTTHVVDLTQSTIKANSRYFANEADVPKQAVSMGIASILKSKTLILMAWGHEKAEAVKGMIEGEVTESLPASVLQQHDDVIVIIDEAAASLLN</sequence>
<evidence type="ECO:0000313" key="7">
    <source>
        <dbReference type="Proteomes" id="UP000218282"/>
    </source>
</evidence>